<evidence type="ECO:0000256" key="2">
    <source>
        <dbReference type="ARBA" id="ARBA00022737"/>
    </source>
</evidence>
<evidence type="ECO:0000256" key="3">
    <source>
        <dbReference type="ARBA" id="ARBA00022821"/>
    </source>
</evidence>
<evidence type="ECO:0000313" key="5">
    <source>
        <dbReference type="EMBL" id="KFK35949.1"/>
    </source>
</evidence>
<dbReference type="InterPro" id="IPR027417">
    <property type="entry name" value="P-loop_NTPase"/>
</dbReference>
<dbReference type="InterPro" id="IPR035897">
    <property type="entry name" value="Toll_tir_struct_dom_sf"/>
</dbReference>
<dbReference type="Gene3D" id="3.40.50.10140">
    <property type="entry name" value="Toll/interleukin-1 receptor homology (TIR) domain"/>
    <property type="match status" value="1"/>
</dbReference>
<dbReference type="PANTHER" id="PTHR11017">
    <property type="entry name" value="LEUCINE-RICH REPEAT-CONTAINING PROTEIN"/>
    <property type="match status" value="1"/>
</dbReference>
<dbReference type="OMA" id="SGHESIC"/>
<keyword evidence="6" id="KW-1185">Reference proteome</keyword>
<dbReference type="SMART" id="SM00255">
    <property type="entry name" value="TIR"/>
    <property type="match status" value="1"/>
</dbReference>
<dbReference type="InterPro" id="IPR032675">
    <property type="entry name" value="LRR_dom_sf"/>
</dbReference>
<dbReference type="PRINTS" id="PR00364">
    <property type="entry name" value="DISEASERSIST"/>
</dbReference>
<dbReference type="InterPro" id="IPR058192">
    <property type="entry name" value="WHD_ROQ1-like"/>
</dbReference>
<dbReference type="InterPro" id="IPR011713">
    <property type="entry name" value="Leu-rich_rpt_3"/>
</dbReference>
<evidence type="ECO:0000256" key="1">
    <source>
        <dbReference type="ARBA" id="ARBA00022614"/>
    </source>
</evidence>
<dbReference type="InterPro" id="IPR000157">
    <property type="entry name" value="TIR_dom"/>
</dbReference>
<dbReference type="SUPFAM" id="SSF46785">
    <property type="entry name" value="Winged helix' DNA-binding domain"/>
    <property type="match status" value="1"/>
</dbReference>
<dbReference type="PROSITE" id="PS50104">
    <property type="entry name" value="TIR"/>
    <property type="match status" value="1"/>
</dbReference>
<gene>
    <name evidence="5" type="ordered locus">AALP_Aa4g059300</name>
</gene>
<feature type="domain" description="TIR" evidence="4">
    <location>
        <begin position="5"/>
        <end position="175"/>
    </location>
</feature>
<organism evidence="5 6">
    <name type="scientific">Arabis alpina</name>
    <name type="common">Alpine rock-cress</name>
    <dbReference type="NCBI Taxonomy" id="50452"/>
    <lineage>
        <taxon>Eukaryota</taxon>
        <taxon>Viridiplantae</taxon>
        <taxon>Streptophyta</taxon>
        <taxon>Embryophyta</taxon>
        <taxon>Tracheophyta</taxon>
        <taxon>Spermatophyta</taxon>
        <taxon>Magnoliopsida</taxon>
        <taxon>eudicotyledons</taxon>
        <taxon>Gunneridae</taxon>
        <taxon>Pentapetalae</taxon>
        <taxon>rosids</taxon>
        <taxon>malvids</taxon>
        <taxon>Brassicales</taxon>
        <taxon>Brassicaceae</taxon>
        <taxon>Arabideae</taxon>
        <taxon>Arabis</taxon>
    </lineage>
</organism>
<dbReference type="Gene3D" id="3.40.50.300">
    <property type="entry name" value="P-loop containing nucleotide triphosphate hydrolases"/>
    <property type="match status" value="1"/>
</dbReference>
<dbReference type="GO" id="GO:0007165">
    <property type="term" value="P:signal transduction"/>
    <property type="evidence" value="ECO:0007669"/>
    <property type="project" value="InterPro"/>
</dbReference>
<name>A0A087H1E7_ARAAL</name>
<dbReference type="InterPro" id="IPR002182">
    <property type="entry name" value="NB-ARC"/>
</dbReference>
<dbReference type="GO" id="GO:0006952">
    <property type="term" value="P:defense response"/>
    <property type="evidence" value="ECO:0007669"/>
    <property type="project" value="UniProtKB-KW"/>
</dbReference>
<dbReference type="InterPro" id="IPR044974">
    <property type="entry name" value="Disease_R_plants"/>
</dbReference>
<evidence type="ECO:0000259" key="4">
    <source>
        <dbReference type="PROSITE" id="PS50104"/>
    </source>
</evidence>
<dbReference type="Gene3D" id="1.10.8.430">
    <property type="entry name" value="Helical domain of apoptotic protease-activating factors"/>
    <property type="match status" value="1"/>
</dbReference>
<dbReference type="OrthoDB" id="1357022at2759"/>
<reference evidence="6" key="1">
    <citation type="journal article" date="2015" name="Nat. Plants">
        <title>Genome expansion of Arabis alpina linked with retrotransposition and reduced symmetric DNA methylation.</title>
        <authorList>
            <person name="Willing E.M."/>
            <person name="Rawat V."/>
            <person name="Mandakova T."/>
            <person name="Maumus F."/>
            <person name="James G.V."/>
            <person name="Nordstroem K.J."/>
            <person name="Becker C."/>
            <person name="Warthmann N."/>
            <person name="Chica C."/>
            <person name="Szarzynska B."/>
            <person name="Zytnicki M."/>
            <person name="Albani M.C."/>
            <person name="Kiefer C."/>
            <person name="Bergonzi S."/>
            <person name="Castaings L."/>
            <person name="Mateos J.L."/>
            <person name="Berns M.C."/>
            <person name="Bujdoso N."/>
            <person name="Piofczyk T."/>
            <person name="de Lorenzo L."/>
            <person name="Barrero-Sicilia C."/>
            <person name="Mateos I."/>
            <person name="Piednoel M."/>
            <person name="Hagmann J."/>
            <person name="Chen-Min-Tao R."/>
            <person name="Iglesias-Fernandez R."/>
            <person name="Schuster S.C."/>
            <person name="Alonso-Blanco C."/>
            <person name="Roudier F."/>
            <person name="Carbonero P."/>
            <person name="Paz-Ares J."/>
            <person name="Davis S.J."/>
            <person name="Pecinka A."/>
            <person name="Quesneville H."/>
            <person name="Colot V."/>
            <person name="Lysak M.A."/>
            <person name="Weigel D."/>
            <person name="Coupland G."/>
            <person name="Schneeberger K."/>
        </authorList>
    </citation>
    <scope>NUCLEOTIDE SEQUENCE [LARGE SCALE GENOMIC DNA]</scope>
    <source>
        <strain evidence="6">cv. Pajares</strain>
    </source>
</reference>
<dbReference type="PANTHER" id="PTHR11017:SF479">
    <property type="entry name" value="DISEASE RESISTANCE PROTEIN (TIR-NBS-LRR CLASS) FAMILY"/>
    <property type="match status" value="1"/>
</dbReference>
<accession>A0A087H1E7</accession>
<sequence>MATSSTYDVFIDFRGMDTRNSFVSHLSAAFRRRRVSVFLGEDCNEVTKKLERNVTNQSAIEGCKVSVVVFSENYAFSALCLDTLVNCLELQRRKHKSIVVVPVYYGGVTRLMVEQQTEKFGVAFSEHHISYSEDRVARWRNGLIKAAKLPGYESNNQRSDSELVEEIVADVREKLDPSGKIGIYSRLLEIENLLCKQSRNICQLGIWGMPGIGKTAIAQEAFNQMCYDFDASCFVEDFHIEFHKKGLYKLREEKFKKVLEGESNMKQTLFLEKLRGKRVLLVLDDVRNPMDAESFLGGFEWLSPGSLLIITSRDKQVLHQCQVKNVYEVPSLNNREALRLFTLTAFLGEEPRDGKLMELSKNIVEYANGNPKALCLYGRELKGHKKPEEMEAAFEKMKRCPPMEIMDLFKSSYNALSDKERSIFLDIACFFKGELHDNVMRILEGCGFYPHVGIDRLAECSLLTISKEARVEMQNLIQDVAREFNNRETKQISRHRRLWEPSSIRLLLENSESKGTEVIEGIFLDTAKLTFDVNPLAFENMYNLRLLKIYTSSSENVQELRLLKGLHSLPYELRLLHWEKYPLRLLPQDFDPRHLVELNMPYSQLQSLWGGTKSLEKLKIINLSHSQLLVEVDELSKACALEQINLQGCTRLERIPHTDRLKNLQLMNLSGCPKIKRKEVTEKIKELDLEGGLRETTYGSMVFSK</sequence>
<dbReference type="Gramene" id="KFK35949">
    <property type="protein sequence ID" value="KFK35949"/>
    <property type="gene ID" value="AALP_AA4G059300"/>
</dbReference>
<dbReference type="SUPFAM" id="SSF52540">
    <property type="entry name" value="P-loop containing nucleoside triphosphate hydrolases"/>
    <property type="match status" value="1"/>
</dbReference>
<dbReference type="Pfam" id="PF01582">
    <property type="entry name" value="TIR"/>
    <property type="match status" value="1"/>
</dbReference>
<dbReference type="AlphaFoldDB" id="A0A087H1E7"/>
<dbReference type="GO" id="GO:0043531">
    <property type="term" value="F:ADP binding"/>
    <property type="evidence" value="ECO:0007669"/>
    <property type="project" value="InterPro"/>
</dbReference>
<keyword evidence="3" id="KW-0611">Plant defense</keyword>
<protein>
    <recommendedName>
        <fullName evidence="4">TIR domain-containing protein</fullName>
    </recommendedName>
</protein>
<dbReference type="EMBL" id="CM002872">
    <property type="protein sequence ID" value="KFK35949.1"/>
    <property type="molecule type" value="Genomic_DNA"/>
</dbReference>
<keyword evidence="1" id="KW-0433">Leucine-rich repeat</keyword>
<dbReference type="Proteomes" id="UP000029120">
    <property type="component" value="Chromosome 4"/>
</dbReference>
<dbReference type="SUPFAM" id="SSF52058">
    <property type="entry name" value="L domain-like"/>
    <property type="match status" value="1"/>
</dbReference>
<dbReference type="Pfam" id="PF07725">
    <property type="entry name" value="LRR_3"/>
    <property type="match status" value="1"/>
</dbReference>
<dbReference type="Pfam" id="PF23282">
    <property type="entry name" value="WHD_ROQ1"/>
    <property type="match status" value="1"/>
</dbReference>
<proteinExistence type="predicted"/>
<dbReference type="InterPro" id="IPR036390">
    <property type="entry name" value="WH_DNA-bd_sf"/>
</dbReference>
<dbReference type="InterPro" id="IPR042197">
    <property type="entry name" value="Apaf_helical"/>
</dbReference>
<evidence type="ECO:0000313" key="6">
    <source>
        <dbReference type="Proteomes" id="UP000029120"/>
    </source>
</evidence>
<keyword evidence="2" id="KW-0677">Repeat</keyword>
<dbReference type="Gene3D" id="3.80.10.10">
    <property type="entry name" value="Ribonuclease Inhibitor"/>
    <property type="match status" value="1"/>
</dbReference>
<dbReference type="SUPFAM" id="SSF52200">
    <property type="entry name" value="Toll/Interleukin receptor TIR domain"/>
    <property type="match status" value="1"/>
</dbReference>
<dbReference type="Pfam" id="PF00931">
    <property type="entry name" value="NB-ARC"/>
    <property type="match status" value="1"/>
</dbReference>